<evidence type="ECO:0000256" key="4">
    <source>
        <dbReference type="ARBA" id="ARBA00022448"/>
    </source>
</evidence>
<evidence type="ECO:0000256" key="5">
    <source>
        <dbReference type="ARBA" id="ARBA00022660"/>
    </source>
</evidence>
<evidence type="ECO:0000256" key="6">
    <source>
        <dbReference type="ARBA" id="ARBA00022692"/>
    </source>
</evidence>
<gene>
    <name evidence="15" type="ORF">BLA29_000183</name>
</gene>
<dbReference type="OrthoDB" id="5818798at2759"/>
<dbReference type="PANTHER" id="PTHR15469">
    <property type="entry name" value="NADH-UBIQUINONE OXIDOREDUCTASE B15 SUBUNIT"/>
    <property type="match status" value="1"/>
</dbReference>
<proteinExistence type="inferred from homology"/>
<keyword evidence="10" id="KW-0496">Mitochondrion</keyword>
<name>A0A1Y3BCC5_EURMA</name>
<dbReference type="AlphaFoldDB" id="A0A1Y3BCC5"/>
<reference evidence="15 16" key="1">
    <citation type="submission" date="2017-03" db="EMBL/GenBank/DDBJ databases">
        <title>Genome Survey of Euroglyphus maynei.</title>
        <authorList>
            <person name="Arlian L.G."/>
            <person name="Morgan M.S."/>
            <person name="Rider S.D."/>
        </authorList>
    </citation>
    <scope>NUCLEOTIDE SEQUENCE [LARGE SCALE GENOMIC DNA]</scope>
    <source>
        <strain evidence="15">Arlian Lab</strain>
        <tissue evidence="15">Whole body</tissue>
    </source>
</reference>
<comment type="caution">
    <text evidence="15">The sequence shown here is derived from an EMBL/GenBank/DDBJ whole genome shotgun (WGS) entry which is preliminary data.</text>
</comment>
<evidence type="ECO:0000256" key="8">
    <source>
        <dbReference type="ARBA" id="ARBA00022982"/>
    </source>
</evidence>
<keyword evidence="5" id="KW-0679">Respiratory chain</keyword>
<dbReference type="GO" id="GO:0005743">
    <property type="term" value="C:mitochondrial inner membrane"/>
    <property type="evidence" value="ECO:0007669"/>
    <property type="project" value="UniProtKB-SubCell"/>
</dbReference>
<keyword evidence="9 14" id="KW-1133">Transmembrane helix</keyword>
<keyword evidence="16" id="KW-1185">Reference proteome</keyword>
<dbReference type="InterPro" id="IPR009866">
    <property type="entry name" value="NADH_UbQ_OxRdtase_NDUFB4_su"/>
</dbReference>
<keyword evidence="4" id="KW-0813">Transport</keyword>
<comment type="subcellular location">
    <subcellularLocation>
        <location evidence="1">Mitochondrion inner membrane</location>
        <topology evidence="1">Single-pass membrane protein</topology>
    </subcellularLocation>
</comment>
<organism evidence="15 16">
    <name type="scientific">Euroglyphus maynei</name>
    <name type="common">Mayne's house dust mite</name>
    <dbReference type="NCBI Taxonomy" id="6958"/>
    <lineage>
        <taxon>Eukaryota</taxon>
        <taxon>Metazoa</taxon>
        <taxon>Ecdysozoa</taxon>
        <taxon>Arthropoda</taxon>
        <taxon>Chelicerata</taxon>
        <taxon>Arachnida</taxon>
        <taxon>Acari</taxon>
        <taxon>Acariformes</taxon>
        <taxon>Sarcoptiformes</taxon>
        <taxon>Astigmata</taxon>
        <taxon>Psoroptidia</taxon>
        <taxon>Analgoidea</taxon>
        <taxon>Pyroglyphidae</taxon>
        <taxon>Pyroglyphinae</taxon>
        <taxon>Euroglyphus</taxon>
    </lineage>
</organism>
<evidence type="ECO:0000313" key="15">
    <source>
        <dbReference type="EMBL" id="OTF78561.1"/>
    </source>
</evidence>
<comment type="similarity">
    <text evidence="2">Belongs to the complex I NDUFB4 subunit family.</text>
</comment>
<evidence type="ECO:0000256" key="11">
    <source>
        <dbReference type="ARBA" id="ARBA00023136"/>
    </source>
</evidence>
<dbReference type="EMBL" id="MUJZ01027380">
    <property type="protein sequence ID" value="OTF78561.1"/>
    <property type="molecule type" value="Genomic_DNA"/>
</dbReference>
<evidence type="ECO:0000256" key="10">
    <source>
        <dbReference type="ARBA" id="ARBA00023128"/>
    </source>
</evidence>
<evidence type="ECO:0000313" key="16">
    <source>
        <dbReference type="Proteomes" id="UP000194236"/>
    </source>
</evidence>
<dbReference type="Proteomes" id="UP000194236">
    <property type="component" value="Unassembled WGS sequence"/>
</dbReference>
<keyword evidence="6 14" id="KW-0812">Transmembrane</keyword>
<sequence>MVDGKKYFWETPEEIQRIVKRREIRQRLQQEFNRVYYNPYRLSHHIEILDPAVSRYSAMRASIYEHWKPNWRGFWKWSFLSYIPIFLMAYRLTIYIREVDADCRTGAIPYEKRDFRRM</sequence>
<keyword evidence="11 14" id="KW-0472">Membrane</keyword>
<evidence type="ECO:0000256" key="9">
    <source>
        <dbReference type="ARBA" id="ARBA00022989"/>
    </source>
</evidence>
<evidence type="ECO:0000256" key="7">
    <source>
        <dbReference type="ARBA" id="ARBA00022792"/>
    </source>
</evidence>
<evidence type="ECO:0000256" key="1">
    <source>
        <dbReference type="ARBA" id="ARBA00004434"/>
    </source>
</evidence>
<feature type="transmembrane region" description="Helical" evidence="14">
    <location>
        <begin position="74"/>
        <end position="94"/>
    </location>
</feature>
<keyword evidence="8" id="KW-0249">Electron transport</keyword>
<evidence type="ECO:0000256" key="12">
    <source>
        <dbReference type="ARBA" id="ARBA00030212"/>
    </source>
</evidence>
<evidence type="ECO:0000256" key="3">
    <source>
        <dbReference type="ARBA" id="ARBA00018681"/>
    </source>
</evidence>
<accession>A0A1Y3BCC5</accession>
<protein>
    <recommendedName>
        <fullName evidence="3">NADH dehydrogenase [ubiquinone] 1 beta subcomplex subunit 4</fullName>
    </recommendedName>
    <alternativeName>
        <fullName evidence="12">Complex I-B15</fullName>
    </alternativeName>
    <alternativeName>
        <fullName evidence="13">NADH-ubiquinone oxidoreductase B15 subunit</fullName>
    </alternativeName>
</protein>
<keyword evidence="7" id="KW-0999">Mitochondrion inner membrane</keyword>
<evidence type="ECO:0000256" key="2">
    <source>
        <dbReference type="ARBA" id="ARBA00007260"/>
    </source>
</evidence>
<dbReference type="PANTHER" id="PTHR15469:SF0">
    <property type="entry name" value="NADH DEHYDROGENASE [UBIQUINONE] 1 BETA SUBCOMPLEX SUBUNIT 4"/>
    <property type="match status" value="1"/>
</dbReference>
<evidence type="ECO:0000256" key="13">
    <source>
        <dbReference type="ARBA" id="ARBA00030987"/>
    </source>
</evidence>
<evidence type="ECO:0000256" key="14">
    <source>
        <dbReference type="SAM" id="Phobius"/>
    </source>
</evidence>
<dbReference type="Pfam" id="PF07225">
    <property type="entry name" value="NDUF_B4"/>
    <property type="match status" value="1"/>
</dbReference>